<dbReference type="FunFam" id="1.20.120.1240:FF:000017">
    <property type="entry name" value="Dynamin-2A"/>
    <property type="match status" value="1"/>
</dbReference>
<dbReference type="InterPro" id="IPR001401">
    <property type="entry name" value="Dynamin_GTPase"/>
</dbReference>
<dbReference type="InterPro" id="IPR027417">
    <property type="entry name" value="P-loop_NTPase"/>
</dbReference>
<accession>A0A922F406</accession>
<dbReference type="PROSITE" id="PS50003">
    <property type="entry name" value="PH_DOMAIN"/>
    <property type="match status" value="1"/>
</dbReference>
<keyword evidence="4" id="KW-0378">Hydrolase</keyword>
<comment type="similarity">
    <text evidence="7">Belongs to the TRAFAC class dynamin-like GTPase superfamily. Dynamin/Fzo/YdjA family.</text>
</comment>
<dbReference type="GO" id="GO:0003924">
    <property type="term" value="F:GTPase activity"/>
    <property type="evidence" value="ECO:0007669"/>
    <property type="project" value="InterPro"/>
</dbReference>
<dbReference type="GO" id="GO:0008017">
    <property type="term" value="F:microtubule binding"/>
    <property type="evidence" value="ECO:0007669"/>
    <property type="project" value="TreeGrafter"/>
</dbReference>
<dbReference type="InterPro" id="IPR019762">
    <property type="entry name" value="Dynamin_GTPase_CS"/>
</dbReference>
<dbReference type="FunFam" id="3.40.50.300:FF:000722">
    <property type="entry name" value="Dynamin-2B isoform A"/>
    <property type="match status" value="1"/>
</dbReference>
<evidence type="ECO:0000259" key="10">
    <source>
        <dbReference type="PROSITE" id="PS51388"/>
    </source>
</evidence>
<dbReference type="InterPro" id="IPR001849">
    <property type="entry name" value="PH_domain"/>
</dbReference>
<keyword evidence="3 7" id="KW-0547">Nucleotide-binding</keyword>
<proteinExistence type="inferred from homology"/>
<evidence type="ECO:0000256" key="4">
    <source>
        <dbReference type="ARBA" id="ARBA00022801"/>
    </source>
</evidence>
<dbReference type="PROSITE" id="PS51388">
    <property type="entry name" value="GED"/>
    <property type="match status" value="1"/>
</dbReference>
<dbReference type="PROSITE" id="PS51718">
    <property type="entry name" value="G_DYNAMIN_2"/>
    <property type="match status" value="1"/>
</dbReference>
<dbReference type="InterPro" id="IPR020850">
    <property type="entry name" value="GED_dom"/>
</dbReference>
<evidence type="ECO:0000256" key="7">
    <source>
        <dbReference type="RuleBase" id="RU003932"/>
    </source>
</evidence>
<feature type="domain" description="GED" evidence="10">
    <location>
        <begin position="706"/>
        <end position="799"/>
    </location>
</feature>
<dbReference type="Proteomes" id="UP000811246">
    <property type="component" value="Chromosome 4"/>
</dbReference>
<dbReference type="CDD" id="cd08771">
    <property type="entry name" value="DLP_1"/>
    <property type="match status" value="1"/>
</dbReference>
<dbReference type="Pfam" id="PF01031">
    <property type="entry name" value="Dynamin_M"/>
    <property type="match status" value="1"/>
</dbReference>
<feature type="region of interest" description="Disordered" evidence="8">
    <location>
        <begin position="480"/>
        <end position="544"/>
    </location>
</feature>
<dbReference type="EC" id="3.6.5.5" evidence="1"/>
<dbReference type="InterPro" id="IPR030381">
    <property type="entry name" value="G_DYNAMIN_dom"/>
</dbReference>
<feature type="compositionally biased region" description="Basic and acidic residues" evidence="8">
    <location>
        <begin position="520"/>
        <end position="533"/>
    </location>
</feature>
<keyword evidence="2" id="KW-0493">Microtubule</keyword>
<dbReference type="EMBL" id="CM031828">
    <property type="protein sequence ID" value="KAG6715729.1"/>
    <property type="molecule type" value="Genomic_DNA"/>
</dbReference>
<dbReference type="InterPro" id="IPR011993">
    <property type="entry name" value="PH-like_dom_sf"/>
</dbReference>
<reference evidence="12" key="1">
    <citation type="submission" date="2021-01" db="EMBL/GenBank/DDBJ databases">
        <authorList>
            <person name="Lovell J.T."/>
            <person name="Bentley N."/>
            <person name="Bhattarai G."/>
            <person name="Jenkins J.W."/>
            <person name="Sreedasyam A."/>
            <person name="Alarcon Y."/>
            <person name="Bock C."/>
            <person name="Boston L."/>
            <person name="Carlson J."/>
            <person name="Cervantes K."/>
            <person name="Clermont K."/>
            <person name="Krom N."/>
            <person name="Kubenka K."/>
            <person name="Mamidi S."/>
            <person name="Mattison C."/>
            <person name="Monteros M."/>
            <person name="Pisani C."/>
            <person name="Plott C."/>
            <person name="Rajasekar S."/>
            <person name="Rhein H.S."/>
            <person name="Rohla C."/>
            <person name="Song M."/>
            <person name="Hilaire R.S."/>
            <person name="Shu S."/>
            <person name="Wells L."/>
            <person name="Wang X."/>
            <person name="Webber J."/>
            <person name="Heerema R.J."/>
            <person name="Klein P."/>
            <person name="Conner P."/>
            <person name="Grauke L."/>
            <person name="Grimwood J."/>
            <person name="Schmutz J."/>
            <person name="Randall J.J."/>
        </authorList>
    </citation>
    <scope>NUCLEOTIDE SEQUENCE</scope>
    <source>
        <tissue evidence="12">Leaf</tissue>
    </source>
</reference>
<dbReference type="Pfam" id="PF00169">
    <property type="entry name" value="PH"/>
    <property type="match status" value="1"/>
</dbReference>
<evidence type="ECO:0000256" key="6">
    <source>
        <dbReference type="ARBA" id="ARBA00023175"/>
    </source>
</evidence>
<dbReference type="PANTHER" id="PTHR11566:SF219">
    <property type="entry name" value="DYNAMIN GTPASE"/>
    <property type="match status" value="1"/>
</dbReference>
<keyword evidence="5 7" id="KW-0342">GTP-binding</keyword>
<dbReference type="FunFam" id="2.30.29.30:FF:000212">
    <property type="entry name" value="Dynamin-2A"/>
    <property type="match status" value="1"/>
</dbReference>
<evidence type="ECO:0000256" key="3">
    <source>
        <dbReference type="ARBA" id="ARBA00022741"/>
    </source>
</evidence>
<organism evidence="12 13">
    <name type="scientific">Carya illinoinensis</name>
    <name type="common">Pecan</name>
    <dbReference type="NCBI Taxonomy" id="32201"/>
    <lineage>
        <taxon>Eukaryota</taxon>
        <taxon>Viridiplantae</taxon>
        <taxon>Streptophyta</taxon>
        <taxon>Embryophyta</taxon>
        <taxon>Tracheophyta</taxon>
        <taxon>Spermatophyta</taxon>
        <taxon>Magnoliopsida</taxon>
        <taxon>eudicotyledons</taxon>
        <taxon>Gunneridae</taxon>
        <taxon>Pentapetalae</taxon>
        <taxon>rosids</taxon>
        <taxon>fabids</taxon>
        <taxon>Fagales</taxon>
        <taxon>Juglandaceae</taxon>
        <taxon>Carya</taxon>
    </lineage>
</organism>
<dbReference type="AlphaFoldDB" id="A0A922F406"/>
<evidence type="ECO:0000256" key="2">
    <source>
        <dbReference type="ARBA" id="ARBA00022701"/>
    </source>
</evidence>
<comment type="caution">
    <text evidence="12">The sequence shown here is derived from an EMBL/GenBank/DDBJ whole genome shotgun (WGS) entry which is preliminary data.</text>
</comment>
<evidence type="ECO:0000256" key="5">
    <source>
        <dbReference type="ARBA" id="ARBA00023134"/>
    </source>
</evidence>
<sequence>MEAIEELAQLSESMRQAAALLADEDVDENTGSSSGSSRRASTFLNVVALGNVGAGKSAVLNSLIGHPVLPTGENGATRAPISIDLQRDGSLSSKSIILQIDNKSQQVSASALRHSLQDRLSKGSSGKSRDEIYLKLRTSTAPPLKLVDLPGLDQRIMDDSLVSEYAEHNDAILLVIVPASQAPEIASSRAIRVAKEYDGDGTRTIGVISKIDQAASDQKSLAAVQALLLNQGPSRVSDIPWVALIGQSVSIASAQSGSVGSESSLETAWRAESESLKSILTGAPQSKLGRIALVDALSQQIRNRMKVRLPNLLSGLQGKSQIVQDELVRLGEQMVQSSEGTRALALELCREFEDRFLLHVTSGEIVLEADGYQPYLISPEKGLRSLIKGVLELAKEPSRLCVDEVHRVLVDIVSASANATPGLGRYPPFKREVVAIASAALDGFKNEARKMVVALVDMERAFVPPQHFIRLVQRRMERQRREEELKTRSSKKGHEAEQATLNRATSPQTGGQQAGGSLKSMKDKSGQAEKDVQENSGLKTAGPEGEITAGFMLKKSAKTNGWSRRWFVLNEKTGKLGYTKKQEERNFRGVITLEECNIEEVSDEEEPSSKSSKDKKANGPDSGKAPSLLFKITSKVPYKTVLKAHSAVVLKAESVADKSEWMNKIRNVIQPSRGGQMKSEGGMRQSHSDGYLDTMARKPADPEEELRWMSQEVRGYVEAVLNSLAANVPKAVVLCQVEKAKEDMLNQLYSSVSAQSTARIEELLQEDRNVKGRRERYQKQSSLLSKLTRQLSVHDNQAAAASNWSNGGGTESSPRTNGPSGDDWRSAFDAAANGSVDYNSYGDNSRSGSNGHSRHHSDPAQNGDVNSGSNSGSRRTPNRLPPPPPQSGSSSYKYY</sequence>
<keyword evidence="6" id="KW-0505">Motor protein</keyword>
<feature type="compositionally biased region" description="Low complexity" evidence="8">
    <location>
        <begin position="842"/>
        <end position="851"/>
    </location>
</feature>
<feature type="domain" description="PH" evidence="9">
    <location>
        <begin position="545"/>
        <end position="670"/>
    </location>
</feature>
<dbReference type="InterPro" id="IPR022812">
    <property type="entry name" value="Dynamin"/>
</dbReference>
<dbReference type="GO" id="GO:0005874">
    <property type="term" value="C:microtubule"/>
    <property type="evidence" value="ECO:0007669"/>
    <property type="project" value="UniProtKB-KW"/>
</dbReference>
<evidence type="ECO:0000259" key="11">
    <source>
        <dbReference type="PROSITE" id="PS51718"/>
    </source>
</evidence>
<dbReference type="PROSITE" id="PS00410">
    <property type="entry name" value="G_DYNAMIN_1"/>
    <property type="match status" value="1"/>
</dbReference>
<dbReference type="PANTHER" id="PTHR11566">
    <property type="entry name" value="DYNAMIN"/>
    <property type="match status" value="1"/>
</dbReference>
<feature type="region of interest" description="Disordered" evidence="8">
    <location>
        <begin position="598"/>
        <end position="626"/>
    </location>
</feature>
<evidence type="ECO:0000259" key="9">
    <source>
        <dbReference type="PROSITE" id="PS50003"/>
    </source>
</evidence>
<feature type="domain" description="Dynamin-type G" evidence="11">
    <location>
        <begin position="40"/>
        <end position="310"/>
    </location>
</feature>
<evidence type="ECO:0000256" key="8">
    <source>
        <dbReference type="SAM" id="MobiDB-lite"/>
    </source>
</evidence>
<evidence type="ECO:0000256" key="1">
    <source>
        <dbReference type="ARBA" id="ARBA00011980"/>
    </source>
</evidence>
<feature type="region of interest" description="Disordered" evidence="8">
    <location>
        <begin position="796"/>
        <end position="895"/>
    </location>
</feature>
<dbReference type="Gene3D" id="1.20.120.1240">
    <property type="entry name" value="Dynamin, middle domain"/>
    <property type="match status" value="1"/>
</dbReference>
<dbReference type="InterPro" id="IPR000375">
    <property type="entry name" value="Dynamin_stalk"/>
</dbReference>
<dbReference type="InterPro" id="IPR003130">
    <property type="entry name" value="GED"/>
</dbReference>
<dbReference type="Pfam" id="PF02212">
    <property type="entry name" value="GED"/>
    <property type="match status" value="1"/>
</dbReference>
<dbReference type="InterPro" id="IPR045063">
    <property type="entry name" value="Dynamin_N"/>
</dbReference>
<name>A0A922F406_CARIL</name>
<dbReference type="GO" id="GO:0005737">
    <property type="term" value="C:cytoplasm"/>
    <property type="evidence" value="ECO:0007669"/>
    <property type="project" value="TreeGrafter"/>
</dbReference>
<dbReference type="SMART" id="SM00233">
    <property type="entry name" value="PH"/>
    <property type="match status" value="1"/>
</dbReference>
<dbReference type="Pfam" id="PF00350">
    <property type="entry name" value="Dynamin_N"/>
    <property type="match status" value="1"/>
</dbReference>
<feature type="compositionally biased region" description="Basic and acidic residues" evidence="8">
    <location>
        <begin position="607"/>
        <end position="618"/>
    </location>
</feature>
<dbReference type="PRINTS" id="PR00195">
    <property type="entry name" value="DYNAMIN"/>
</dbReference>
<feature type="compositionally biased region" description="Low complexity" evidence="8">
    <location>
        <begin position="866"/>
        <end position="875"/>
    </location>
</feature>
<feature type="compositionally biased region" description="Basic and acidic residues" evidence="8">
    <location>
        <begin position="480"/>
        <end position="497"/>
    </location>
</feature>
<dbReference type="Gene3D" id="2.30.29.30">
    <property type="entry name" value="Pleckstrin-homology domain (PH domain)/Phosphotyrosine-binding domain (PTB)"/>
    <property type="match status" value="1"/>
</dbReference>
<dbReference type="GO" id="GO:0005525">
    <property type="term" value="F:GTP binding"/>
    <property type="evidence" value="ECO:0007669"/>
    <property type="project" value="UniProtKB-KW"/>
</dbReference>
<dbReference type="SUPFAM" id="SSF52540">
    <property type="entry name" value="P-loop containing nucleoside triphosphate hydrolases"/>
    <property type="match status" value="1"/>
</dbReference>
<dbReference type="SUPFAM" id="SSF50729">
    <property type="entry name" value="PH domain-like"/>
    <property type="match status" value="1"/>
</dbReference>
<dbReference type="SMART" id="SM00053">
    <property type="entry name" value="DYNc"/>
    <property type="match status" value="1"/>
</dbReference>
<dbReference type="GO" id="GO:0016020">
    <property type="term" value="C:membrane"/>
    <property type="evidence" value="ECO:0007669"/>
    <property type="project" value="TreeGrafter"/>
</dbReference>
<protein>
    <recommendedName>
        <fullName evidence="1">dynamin GTPase</fullName>
        <ecNumber evidence="1">3.6.5.5</ecNumber>
    </recommendedName>
</protein>
<evidence type="ECO:0000313" key="12">
    <source>
        <dbReference type="EMBL" id="KAG6715729.1"/>
    </source>
</evidence>
<evidence type="ECO:0000313" key="13">
    <source>
        <dbReference type="Proteomes" id="UP000811246"/>
    </source>
</evidence>
<feature type="compositionally biased region" description="Polar residues" evidence="8">
    <location>
        <begin position="499"/>
        <end position="511"/>
    </location>
</feature>
<dbReference type="Gene3D" id="3.40.50.300">
    <property type="entry name" value="P-loop containing nucleotide triphosphate hydrolases"/>
    <property type="match status" value="1"/>
</dbReference>
<gene>
    <name evidence="12" type="ORF">I3842_04G009100</name>
</gene>